<evidence type="ECO:0000256" key="1">
    <source>
        <dbReference type="SAM" id="MobiDB-lite"/>
    </source>
</evidence>
<dbReference type="EMBL" id="BDGG01000003">
    <property type="protein sequence ID" value="GAU96140.1"/>
    <property type="molecule type" value="Genomic_DNA"/>
</dbReference>
<evidence type="ECO:0000313" key="3">
    <source>
        <dbReference type="Proteomes" id="UP000186922"/>
    </source>
</evidence>
<name>A0A1D1V5G9_RAMVA</name>
<comment type="caution">
    <text evidence="2">The sequence shown here is derived from an EMBL/GenBank/DDBJ whole genome shotgun (WGS) entry which is preliminary data.</text>
</comment>
<evidence type="ECO:0000313" key="2">
    <source>
        <dbReference type="EMBL" id="GAU96140.1"/>
    </source>
</evidence>
<protein>
    <submittedName>
        <fullName evidence="2">Uncharacterized protein</fullName>
    </submittedName>
</protein>
<dbReference type="Proteomes" id="UP000186922">
    <property type="component" value="Unassembled WGS sequence"/>
</dbReference>
<feature type="region of interest" description="Disordered" evidence="1">
    <location>
        <begin position="1"/>
        <end position="23"/>
    </location>
</feature>
<gene>
    <name evidence="2" type="primary">RvY_07628-1</name>
    <name evidence="2" type="synonym">RvY_07628.1</name>
    <name evidence="2" type="ORF">RvY_07628</name>
</gene>
<dbReference type="AlphaFoldDB" id="A0A1D1V5G9"/>
<accession>A0A1D1V5G9</accession>
<reference evidence="2 3" key="1">
    <citation type="journal article" date="2016" name="Nat. Commun.">
        <title>Extremotolerant tardigrade genome and improved radiotolerance of human cultured cells by tardigrade-unique protein.</title>
        <authorList>
            <person name="Hashimoto T."/>
            <person name="Horikawa D.D."/>
            <person name="Saito Y."/>
            <person name="Kuwahara H."/>
            <person name="Kozuka-Hata H."/>
            <person name="Shin-I T."/>
            <person name="Minakuchi Y."/>
            <person name="Ohishi K."/>
            <person name="Motoyama A."/>
            <person name="Aizu T."/>
            <person name="Enomoto A."/>
            <person name="Kondo K."/>
            <person name="Tanaka S."/>
            <person name="Hara Y."/>
            <person name="Koshikawa S."/>
            <person name="Sagara H."/>
            <person name="Miura T."/>
            <person name="Yokobori S."/>
            <person name="Miyagawa K."/>
            <person name="Suzuki Y."/>
            <person name="Kubo T."/>
            <person name="Oyama M."/>
            <person name="Kohara Y."/>
            <person name="Fujiyama A."/>
            <person name="Arakawa K."/>
            <person name="Katayama T."/>
            <person name="Toyoda A."/>
            <person name="Kunieda T."/>
        </authorList>
    </citation>
    <scope>NUCLEOTIDE SEQUENCE [LARGE SCALE GENOMIC DNA]</scope>
    <source>
        <strain evidence="2 3">YOKOZUNA-1</strain>
    </source>
</reference>
<sequence>MGLVGSVEAQKLQNGPRSYPTVDDWSSNLTSAIQSLMLPRTVTTNCSRSYSTRDRDG</sequence>
<proteinExistence type="predicted"/>
<organism evidence="2 3">
    <name type="scientific">Ramazzottius varieornatus</name>
    <name type="common">Water bear</name>
    <name type="synonym">Tardigrade</name>
    <dbReference type="NCBI Taxonomy" id="947166"/>
    <lineage>
        <taxon>Eukaryota</taxon>
        <taxon>Metazoa</taxon>
        <taxon>Ecdysozoa</taxon>
        <taxon>Tardigrada</taxon>
        <taxon>Eutardigrada</taxon>
        <taxon>Parachela</taxon>
        <taxon>Hypsibioidea</taxon>
        <taxon>Ramazzottiidae</taxon>
        <taxon>Ramazzottius</taxon>
    </lineage>
</organism>
<keyword evidence="3" id="KW-1185">Reference proteome</keyword>